<evidence type="ECO:0000313" key="4">
    <source>
        <dbReference type="Proteomes" id="UP000705867"/>
    </source>
</evidence>
<organism evidence="3 4">
    <name type="scientific">Candidatus Nitrobium versatile</name>
    <dbReference type="NCBI Taxonomy" id="2884831"/>
    <lineage>
        <taxon>Bacteria</taxon>
        <taxon>Pseudomonadati</taxon>
        <taxon>Nitrospirota</taxon>
        <taxon>Nitrospiria</taxon>
        <taxon>Nitrospirales</taxon>
        <taxon>Nitrospiraceae</taxon>
        <taxon>Candidatus Nitrobium</taxon>
    </lineage>
</organism>
<gene>
    <name evidence="3" type="ORF">K8I29_00740</name>
</gene>
<proteinExistence type="predicted"/>
<name>A0A953J1V5_9BACT</name>
<evidence type="ECO:0000256" key="1">
    <source>
        <dbReference type="SAM" id="MobiDB-lite"/>
    </source>
</evidence>
<dbReference type="AlphaFoldDB" id="A0A953J1V5"/>
<dbReference type="InterPro" id="IPR007555">
    <property type="entry name" value="DUF499"/>
</dbReference>
<feature type="domain" description="Swt1-like HEPN" evidence="2">
    <location>
        <begin position="11"/>
        <end position="125"/>
    </location>
</feature>
<dbReference type="InterPro" id="IPR041650">
    <property type="entry name" value="HEPN_Swt1"/>
</dbReference>
<dbReference type="Pfam" id="PF04465">
    <property type="entry name" value="DUF499"/>
    <property type="match status" value="1"/>
</dbReference>
<reference evidence="3" key="1">
    <citation type="journal article" date="2021" name="bioRxiv">
        <title>Unraveling nitrogen, sulfur and carbon metabolic pathways and microbial community transcriptional responses to substrate deprivation and toxicity stresses in a bioreactor mimicking anoxic brackish coastal sediment conditions.</title>
        <authorList>
            <person name="Martins P.D."/>
            <person name="Echeveste M.J."/>
            <person name="Arshad A."/>
            <person name="Kurth J."/>
            <person name="Ouboter H."/>
            <person name="Jetten M.S.M."/>
            <person name="Welte C.U."/>
        </authorList>
    </citation>
    <scope>NUCLEOTIDE SEQUENCE</scope>
    <source>
        <strain evidence="3">MAG_39</strain>
    </source>
</reference>
<reference evidence="3" key="2">
    <citation type="submission" date="2021-08" db="EMBL/GenBank/DDBJ databases">
        <authorList>
            <person name="Dalcin Martins P."/>
        </authorList>
    </citation>
    <scope>NUCLEOTIDE SEQUENCE</scope>
    <source>
        <strain evidence="3">MAG_39</strain>
    </source>
</reference>
<feature type="compositionally biased region" description="Low complexity" evidence="1">
    <location>
        <begin position="1003"/>
        <end position="1017"/>
    </location>
</feature>
<accession>A0A953J1V5</accession>
<dbReference type="Pfam" id="PF18731">
    <property type="entry name" value="HEPN_Swt1"/>
    <property type="match status" value="1"/>
</dbReference>
<sequence length="1114" mass="124578">MAITNYERVGKALTILKDGLRPFVERELKAQYQQNWFEEVKTSLSPQQLSFAGTKEDPFGDIATVLTVIWNQWNMVFRKTLGQAERTLVSELRDIRNRWAHQTPFSTDDAYRALDSAARLLTAVSASEADSIEKMKRELLRVKYDEEVRTEKRKAAGTAIESQVTGSLKPWREVMTPHKDVASGRYQQAEFAADLWQVHLGEGSEEYRDPVEFFRRTFLTDSLKQLLSDAMQRLSGQGGDPVVQLQTNFGGGKTHSMLALYHLFSGARPGELIGIDSVMHDAGVTTLPTVKRVVLVGNKISPGNPVTRKDGTIVRTLWGELAWQLGGKKAFERIKADDENATSPGDALRELFNEYGPCLILIDEWVAYARQLHDQSDLPAGSFETHFTFAQALTESAKPAQCMIVISLPASDTSGSPHAQADDVEVGGERGRAALDRLRNAIGRVEASWRPASAEESFEIVRRRLFEPLVEQQQYVGRDTVAKAFSDLYRSQQQEFPPECRDSDYEKRLKSAYPIHPEVFDRLYTDWSTLVKFQRTRGVLRLMASVIHSLWEKGDRNPLILPSNIPIDDPRVQSELLRYLSDNWAPVIEKDVDGPNSLPLRIDGDVPNLGKFAACRRVARTIYLGSAPTAKAANRGLEDRRIKLGCVMPGESPALFGDALRRLSTAATYLYQDAARYWYSTQPTVTKLAEDRAQQLKADPDSVVQELDKRIRADLRKQGDFSRVHPLPLSSQDVPDDLDARLVVLRIEYPYNKEKNSPAEVAAKALLETRGTAPRLYRNTLVFLAVDKTRLQDLDEAVRRYLAWQSIMDEKDILDLSPHQVRQAEIQKGSADSAVTARIPEAYQWLLVPIQQTPQSAIEWQTFRLTGQDSLAIRASKKLRNDELLVTGFAASRLRLELDQIPLWRGDHVAVKQLVEDFARYLYLPRLREPAVLLYAIHDGLALLSWTQDSFAYADSFDEATGRYRGLRCCQGMNISEDNISGLLVRPAAALKQRESETVNVPTGTTGTTEGAEGSAGVLPGMGTHGTREGPVTEAAKPKRFHGSVSLDPARVGRDASRIAEEVISHLSALVGSEVKVTLEIEAQIPQGAPDNVVRTVTENSRTLKFTTQGFEKE</sequence>
<evidence type="ECO:0000259" key="2">
    <source>
        <dbReference type="Pfam" id="PF18731"/>
    </source>
</evidence>
<comment type="caution">
    <text evidence="3">The sequence shown here is derived from an EMBL/GenBank/DDBJ whole genome shotgun (WGS) entry which is preliminary data.</text>
</comment>
<protein>
    <submittedName>
        <fullName evidence="3">DUF499 domain-containing protein</fullName>
    </submittedName>
</protein>
<dbReference type="EMBL" id="JAIOIV010000010">
    <property type="protein sequence ID" value="MBZ0154723.1"/>
    <property type="molecule type" value="Genomic_DNA"/>
</dbReference>
<feature type="region of interest" description="Disordered" evidence="1">
    <location>
        <begin position="995"/>
        <end position="1024"/>
    </location>
</feature>
<dbReference type="Proteomes" id="UP000705867">
    <property type="component" value="Unassembled WGS sequence"/>
</dbReference>
<evidence type="ECO:0000313" key="3">
    <source>
        <dbReference type="EMBL" id="MBZ0154723.1"/>
    </source>
</evidence>